<dbReference type="EMBL" id="JACXSK010000001">
    <property type="protein sequence ID" value="MBD3122010.1"/>
    <property type="molecule type" value="Genomic_DNA"/>
</dbReference>
<name>A0A1R0G2H4_CITBR</name>
<evidence type="ECO:0000313" key="6">
    <source>
        <dbReference type="Proteomes" id="UP000586346"/>
    </source>
</evidence>
<gene>
    <name evidence="4" type="ORF">BWD41_05060</name>
    <name evidence="2" type="ORF">H6P72_04910</name>
    <name evidence="3" type="ORF">ID160_04925</name>
</gene>
<organism evidence="3 7">
    <name type="scientific">Citrobacter braakii</name>
    <dbReference type="NCBI Taxonomy" id="57706"/>
    <lineage>
        <taxon>Bacteria</taxon>
        <taxon>Pseudomonadati</taxon>
        <taxon>Pseudomonadota</taxon>
        <taxon>Gammaproteobacteria</taxon>
        <taxon>Enterobacterales</taxon>
        <taxon>Enterobacteriaceae</taxon>
        <taxon>Citrobacter</taxon>
        <taxon>Citrobacter freundii complex</taxon>
    </lineage>
</organism>
<dbReference type="Proteomes" id="UP000605024">
    <property type="component" value="Unassembled WGS sequence"/>
</dbReference>
<feature type="region of interest" description="Disordered" evidence="1">
    <location>
        <begin position="106"/>
        <end position="125"/>
    </location>
</feature>
<comment type="caution">
    <text evidence="3">The sequence shown here is derived from an EMBL/GenBank/DDBJ whole genome shotgun (WGS) entry which is preliminary data.</text>
</comment>
<dbReference type="EMBL" id="MTCP01000001">
    <property type="protein sequence ID" value="OLY71027.1"/>
    <property type="molecule type" value="Genomic_DNA"/>
</dbReference>
<feature type="compositionally biased region" description="Low complexity" evidence="1">
    <location>
        <begin position="1"/>
        <end position="15"/>
    </location>
</feature>
<reference evidence="3" key="3">
    <citation type="submission" date="2020-09" db="EMBL/GenBank/DDBJ databases">
        <title>Characterization of IncC plasmids in Enterobacterales of food-producing animals originating from China.</title>
        <authorList>
            <person name="Zhang Y."/>
            <person name="Lei C.-W."/>
        </authorList>
    </citation>
    <scope>NUCLEOTIDE SEQUENCE</scope>
    <source>
        <strain evidence="3">CC1</strain>
    </source>
</reference>
<accession>A0A1R0G2H4</accession>
<feature type="region of interest" description="Disordered" evidence="1">
    <location>
        <begin position="1"/>
        <end position="53"/>
    </location>
</feature>
<dbReference type="OrthoDB" id="6593616at2"/>
<keyword evidence="6" id="KW-1185">Reference proteome</keyword>
<evidence type="ECO:0000313" key="7">
    <source>
        <dbReference type="Proteomes" id="UP000605024"/>
    </source>
</evidence>
<dbReference type="EMBL" id="JACLAH010000001">
    <property type="protein sequence ID" value="MBC2645971.1"/>
    <property type="molecule type" value="Genomic_DNA"/>
</dbReference>
<evidence type="ECO:0000313" key="3">
    <source>
        <dbReference type="EMBL" id="MBD3122010.1"/>
    </source>
</evidence>
<dbReference type="RefSeq" id="WP_016152735.1">
    <property type="nucleotide sequence ID" value="NZ_CBDITX010000007.1"/>
</dbReference>
<proteinExistence type="predicted"/>
<dbReference type="Proteomes" id="UP000185597">
    <property type="component" value="Unassembled WGS sequence"/>
</dbReference>
<dbReference type="Proteomes" id="UP000586346">
    <property type="component" value="Unassembled WGS sequence"/>
</dbReference>
<dbReference type="AlphaFoldDB" id="A0A1R0G2H4"/>
<dbReference type="KEGG" id="cbra:A6J81_02110"/>
<evidence type="ECO:0000313" key="5">
    <source>
        <dbReference type="Proteomes" id="UP000185597"/>
    </source>
</evidence>
<evidence type="ECO:0000313" key="4">
    <source>
        <dbReference type="EMBL" id="OLY71027.1"/>
    </source>
</evidence>
<protein>
    <submittedName>
        <fullName evidence="3">Uncharacterized protein</fullName>
    </submittedName>
</protein>
<evidence type="ECO:0000313" key="2">
    <source>
        <dbReference type="EMBL" id="MBC2645971.1"/>
    </source>
</evidence>
<evidence type="ECO:0000256" key="1">
    <source>
        <dbReference type="SAM" id="MobiDB-lite"/>
    </source>
</evidence>
<reference evidence="2 6" key="2">
    <citation type="submission" date="2020-08" db="EMBL/GenBank/DDBJ databases">
        <title>Emergence and comparative genomics analysis of Citrobacter in Fennec fox imported from North Africa to China.</title>
        <authorList>
            <person name="Zheng B."/>
        </authorList>
    </citation>
    <scope>NUCLEOTIDE SEQUENCE [LARGE SCALE GENOMIC DNA]</scope>
    <source>
        <strain evidence="2 6">FF371</strain>
    </source>
</reference>
<sequence length="125" mass="13071">MTTKAAKAAAAAVAAGDVKKPDELTPENTVDGDDGQNTAAGSGDTGVDLTGSETNGATVLTGAEVMRKAVFFLGPYHRYSRGDTACFDTEYAEKLVERHIAVWPEDAEKALSPRKGADDHDTDIG</sequence>
<reference evidence="4 5" key="1">
    <citation type="submission" date="2017-01" db="EMBL/GenBank/DDBJ databases">
        <title>First report of the plasmid-mediated mcr-1 gene in Citrobacter freudii.</title>
        <authorList>
            <person name="Liu J."/>
            <person name="Yang Y."/>
            <person name="Li Y."/>
            <person name="Liu D."/>
            <person name="Tuo H."/>
            <person name="Davis M."/>
            <person name="Zhang A."/>
        </authorList>
    </citation>
    <scope>NUCLEOTIDE SEQUENCE [LARGE SCALE GENOMIC DNA]</scope>
    <source>
        <strain evidence="4 5">SCC4</strain>
    </source>
</reference>